<dbReference type="PANTHER" id="PTHR45661">
    <property type="entry name" value="SURFACE ANTIGEN"/>
    <property type="match status" value="1"/>
</dbReference>
<reference evidence="1 2" key="1">
    <citation type="journal article" date="2012" name="Genome Biol.">
        <title>Genome and low-iron response of an oceanic diatom adapted to chronic iron limitation.</title>
        <authorList>
            <person name="Lommer M."/>
            <person name="Specht M."/>
            <person name="Roy A.S."/>
            <person name="Kraemer L."/>
            <person name="Andreson R."/>
            <person name="Gutowska M.A."/>
            <person name="Wolf J."/>
            <person name="Bergner S.V."/>
            <person name="Schilhabel M.B."/>
            <person name="Klostermeier U.C."/>
            <person name="Beiko R.G."/>
            <person name="Rosenstiel P."/>
            <person name="Hippler M."/>
            <person name="Laroche J."/>
        </authorList>
    </citation>
    <scope>NUCLEOTIDE SEQUENCE [LARGE SCALE GENOMIC DNA]</scope>
    <source>
        <strain evidence="1 2">CCMP1005</strain>
    </source>
</reference>
<dbReference type="InterPro" id="IPR053139">
    <property type="entry name" value="Surface_bspA-like"/>
</dbReference>
<dbReference type="InterPro" id="IPR026906">
    <property type="entry name" value="LRR_5"/>
</dbReference>
<dbReference type="InterPro" id="IPR032675">
    <property type="entry name" value="LRR_dom_sf"/>
</dbReference>
<dbReference type="EMBL" id="AGNL01030193">
    <property type="protein sequence ID" value="EJK56900.1"/>
    <property type="molecule type" value="Genomic_DNA"/>
</dbReference>
<dbReference type="PANTHER" id="PTHR45661:SF3">
    <property type="entry name" value="IG-LIKE DOMAIN-CONTAINING PROTEIN"/>
    <property type="match status" value="1"/>
</dbReference>
<organism evidence="1 2">
    <name type="scientific">Thalassiosira oceanica</name>
    <name type="common">Marine diatom</name>
    <dbReference type="NCBI Taxonomy" id="159749"/>
    <lineage>
        <taxon>Eukaryota</taxon>
        <taxon>Sar</taxon>
        <taxon>Stramenopiles</taxon>
        <taxon>Ochrophyta</taxon>
        <taxon>Bacillariophyta</taxon>
        <taxon>Coscinodiscophyceae</taxon>
        <taxon>Thalassiosirophycidae</taxon>
        <taxon>Thalassiosirales</taxon>
        <taxon>Thalassiosiraceae</taxon>
        <taxon>Thalassiosira</taxon>
    </lineage>
</organism>
<evidence type="ECO:0000313" key="2">
    <source>
        <dbReference type="Proteomes" id="UP000266841"/>
    </source>
</evidence>
<comment type="caution">
    <text evidence="1">The sequence shown here is derived from an EMBL/GenBank/DDBJ whole genome shotgun (WGS) entry which is preliminary data.</text>
</comment>
<dbReference type="Proteomes" id="UP000266841">
    <property type="component" value="Unassembled WGS sequence"/>
</dbReference>
<evidence type="ECO:0008006" key="3">
    <source>
        <dbReference type="Google" id="ProtNLM"/>
    </source>
</evidence>
<dbReference type="Pfam" id="PF13306">
    <property type="entry name" value="LRR_5"/>
    <property type="match status" value="1"/>
</dbReference>
<dbReference type="SUPFAM" id="SSF52058">
    <property type="entry name" value="L domain-like"/>
    <property type="match status" value="1"/>
</dbReference>
<accession>K0RV59</accession>
<proteinExistence type="predicted"/>
<gene>
    <name evidence="1" type="ORF">THAOC_23118</name>
</gene>
<keyword evidence="2" id="KW-1185">Reference proteome</keyword>
<protein>
    <recommendedName>
        <fullName evidence="3">Leucine-rich repeat domain-containing protein</fullName>
    </recommendedName>
</protein>
<dbReference type="AlphaFoldDB" id="K0RV59"/>
<sequence>MDDDTRGRKRKCDPQLDNVFLYEGGEVAEELKSQITQVRIGPQVKDIPRDAFRGCINLTEVQFGEGPLEVIGGYAFDGCKALQEVAIPSSVTELKICAFRGCSNLAKVQFREGLEIIEDRAFDDCKALQQVILPSSVTKVGFGAFWGCCNLAAVNLNEGLEMIGTSTFNGCRALQRVTIPLSVTKLGNGAFYLCSNLASVQFSEGLEIIGNCAFKECTALRSVTVPSSVTKLGYGAFGDCNNLTEVILLGGEMLLNQGFLDRGLLDGERALNKRQLNELIGNDAFVRCPLTTLKISIPRALSERIERLPGECRLSIEQRVHDLRRLELTQDGNILACFPLIRGPSNFYSVEDTNDETAGSIHQVLRLISFHVLKESSIMIELAMWKSRLGEDLARADCRVSVPDPAKSLIMEFCGFTDFLEPAIEGA</sequence>
<name>K0RV59_THAOC</name>
<dbReference type="OrthoDB" id="10264456at2759"/>
<evidence type="ECO:0000313" key="1">
    <source>
        <dbReference type="EMBL" id="EJK56900.1"/>
    </source>
</evidence>
<dbReference type="Gene3D" id="3.80.10.10">
    <property type="entry name" value="Ribonuclease Inhibitor"/>
    <property type="match status" value="2"/>
</dbReference>